<proteinExistence type="predicted"/>
<organism evidence="2 3">
    <name type="scientific">Aspergillus nanangensis</name>
    <dbReference type="NCBI Taxonomy" id="2582783"/>
    <lineage>
        <taxon>Eukaryota</taxon>
        <taxon>Fungi</taxon>
        <taxon>Dikarya</taxon>
        <taxon>Ascomycota</taxon>
        <taxon>Pezizomycotina</taxon>
        <taxon>Eurotiomycetes</taxon>
        <taxon>Eurotiomycetidae</taxon>
        <taxon>Eurotiales</taxon>
        <taxon>Aspergillaceae</taxon>
        <taxon>Aspergillus</taxon>
        <taxon>Aspergillus subgen. Circumdati</taxon>
    </lineage>
</organism>
<comment type="caution">
    <text evidence="2">The sequence shown here is derived from an EMBL/GenBank/DDBJ whole genome shotgun (WGS) entry which is preliminary data.</text>
</comment>
<dbReference type="InterPro" id="IPR036047">
    <property type="entry name" value="F-box-like_dom_sf"/>
</dbReference>
<keyword evidence="3" id="KW-1185">Reference proteome</keyword>
<evidence type="ECO:0000313" key="3">
    <source>
        <dbReference type="Proteomes" id="UP001194746"/>
    </source>
</evidence>
<dbReference type="SUPFAM" id="SSF81383">
    <property type="entry name" value="F-box domain"/>
    <property type="match status" value="1"/>
</dbReference>
<accession>A0AAD4CTE8</accession>
<dbReference type="Pfam" id="PF00646">
    <property type="entry name" value="F-box"/>
    <property type="match status" value="1"/>
</dbReference>
<reference evidence="2" key="2">
    <citation type="submission" date="2020-02" db="EMBL/GenBank/DDBJ databases">
        <authorList>
            <person name="Gilchrist C.L.M."/>
            <person name="Chooi Y.-H."/>
        </authorList>
    </citation>
    <scope>NUCLEOTIDE SEQUENCE</scope>
    <source>
        <strain evidence="2">MST-FP2251</strain>
    </source>
</reference>
<dbReference type="AlphaFoldDB" id="A0AAD4CTE8"/>
<dbReference type="SMART" id="SM00256">
    <property type="entry name" value="FBOX"/>
    <property type="match status" value="1"/>
</dbReference>
<protein>
    <recommendedName>
        <fullName evidence="1">F-box domain-containing protein</fullName>
    </recommendedName>
</protein>
<dbReference type="Gene3D" id="1.20.1280.50">
    <property type="match status" value="1"/>
</dbReference>
<dbReference type="InterPro" id="IPR001810">
    <property type="entry name" value="F-box_dom"/>
</dbReference>
<evidence type="ECO:0000313" key="2">
    <source>
        <dbReference type="EMBL" id="KAF9892370.1"/>
    </source>
</evidence>
<dbReference type="PROSITE" id="PS50181">
    <property type="entry name" value="FBOX"/>
    <property type="match status" value="1"/>
</dbReference>
<gene>
    <name evidence="2" type="ORF">FE257_002147</name>
</gene>
<name>A0AAD4CTE8_ASPNN</name>
<dbReference type="EMBL" id="VCAU01000013">
    <property type="protein sequence ID" value="KAF9892370.1"/>
    <property type="molecule type" value="Genomic_DNA"/>
</dbReference>
<dbReference type="Proteomes" id="UP001194746">
    <property type="component" value="Unassembled WGS sequence"/>
</dbReference>
<evidence type="ECO:0000259" key="1">
    <source>
        <dbReference type="PROSITE" id="PS50181"/>
    </source>
</evidence>
<feature type="domain" description="F-box" evidence="1">
    <location>
        <begin position="51"/>
        <end position="101"/>
    </location>
</feature>
<reference evidence="2" key="1">
    <citation type="journal article" date="2019" name="Beilstein J. Org. Chem.">
        <title>Nanangenines: drimane sesquiterpenoids as the dominant metabolite cohort of a novel Australian fungus, Aspergillus nanangensis.</title>
        <authorList>
            <person name="Lacey H.J."/>
            <person name="Gilchrist C.L.M."/>
            <person name="Crombie A."/>
            <person name="Kalaitzis J.A."/>
            <person name="Vuong D."/>
            <person name="Rutledge P.J."/>
            <person name="Turner P."/>
            <person name="Pitt J.I."/>
            <person name="Lacey E."/>
            <person name="Chooi Y.H."/>
            <person name="Piggott A.M."/>
        </authorList>
    </citation>
    <scope>NUCLEOTIDE SEQUENCE</scope>
    <source>
        <strain evidence="2">MST-FP2251</strain>
    </source>
</reference>
<sequence length="494" mass="55893">MDSDVTDLITRFNQLSSPLARHTVYHHILDQLNLYEWRDVRDRLTQVSFHKDILGSLPLEIVVRIVKDLDLSEIHVLRRVSKNWQFLLSSDPVCGTVYRMYTGLHGQSCTVSSSRTLLQYAKQRLRLERGDPVFKIDLSPGIALSSDLDYSTGRYAWINGGSILVHNLRAQTNQVYCTPNRDSFVQMRISEFIVVGLTPRGYCHVWDLQSESSVSFRIPSLNIVLFVASGYNVAIAFNETGGRMEGLNFVLHYDSDSRILRRVDVAPRLGFMAINPATNTLLTVHLEDKIDNDISLPNHHNLANNRRLRVTEHLLNPEGETTPLSSHLPSYTLNLPGAADSICRVSIDYTISHNFGDRIGLFSIQPQDSYTPTPFVVIAISYDPRVDQVALHVLHDEHTPFFPLCIASVGDNILYFLKNDNGKPRFWISNPNALIRHRPATSMDTKLPREATTRVYSYANGLTLTGDRDFILMVDENAIKVWGFGESNQLPTDT</sequence>